<dbReference type="InterPro" id="IPR024082">
    <property type="entry name" value="PRODH_PutA_dom_II"/>
</dbReference>
<dbReference type="GO" id="GO:0003842">
    <property type="term" value="F:L-glutamate gamma-semialdehyde dehydrogenase activity"/>
    <property type="evidence" value="ECO:0007669"/>
    <property type="project" value="UniProtKB-UniRule"/>
</dbReference>
<dbReference type="NCBIfam" id="TIGR01238">
    <property type="entry name" value="D1pyr5carbox3"/>
    <property type="match status" value="1"/>
</dbReference>
<dbReference type="SUPFAM" id="SSF53720">
    <property type="entry name" value="ALDH-like"/>
    <property type="match status" value="1"/>
</dbReference>
<evidence type="ECO:0000256" key="4">
    <source>
        <dbReference type="ARBA" id="ARBA00022491"/>
    </source>
</evidence>
<dbReference type="InterPro" id="IPR029041">
    <property type="entry name" value="FAD-linked_oxidoreductase-like"/>
</dbReference>
<dbReference type="InterPro" id="IPR025703">
    <property type="entry name" value="Bifunct_PutA"/>
</dbReference>
<dbReference type="Pfam" id="PF14850">
    <property type="entry name" value="Pro_dh-DNA_bdg"/>
    <property type="match status" value="1"/>
</dbReference>
<comment type="caution">
    <text evidence="24">The sequence shown here is derived from an EMBL/GenBank/DDBJ whole genome shotgun (WGS) entry which is preliminary data.</text>
</comment>
<keyword evidence="11 18" id="KW-0238">DNA-binding</keyword>
<protein>
    <recommendedName>
        <fullName evidence="18">Bifunctional protein PutA</fullName>
    </recommendedName>
    <domain>
        <recommendedName>
            <fullName evidence="18">Proline dehydrogenase</fullName>
            <ecNumber evidence="18">1.5.5.2</ecNumber>
        </recommendedName>
        <alternativeName>
            <fullName evidence="18">Proline oxidase</fullName>
        </alternativeName>
    </domain>
    <domain>
        <recommendedName>
            <fullName evidence="18">Delta-1-pyrroline-5-carboxylate dehydrogenase</fullName>
            <shortName evidence="18">P5C dehydrogenase</shortName>
            <ecNumber evidence="18">1.2.1.88</ecNumber>
        </recommendedName>
        <alternativeName>
            <fullName evidence="18">L-glutamate gamma-semialdehyde dehydrogenase</fullName>
        </alternativeName>
    </domain>
</protein>
<keyword evidence="9 18" id="KW-0520">NAD</keyword>
<comment type="cofactor">
    <cofactor evidence="1 18">
        <name>FAD</name>
        <dbReference type="ChEBI" id="CHEBI:57692"/>
    </cofactor>
</comment>
<evidence type="ECO:0000256" key="19">
    <source>
        <dbReference type="PIRSR" id="PIRSR000197-1"/>
    </source>
</evidence>
<reference evidence="24 25" key="1">
    <citation type="submission" date="2020-04" db="EMBL/GenBank/DDBJ databases">
        <title>Rhodospirillaceae bacterium KN72 isolated from deep sea.</title>
        <authorList>
            <person name="Zhang D.-C."/>
        </authorList>
    </citation>
    <scope>NUCLEOTIDE SEQUENCE [LARGE SCALE GENOMIC DNA]</scope>
    <source>
        <strain evidence="24 25">KN72</strain>
    </source>
</reference>
<evidence type="ECO:0000256" key="7">
    <source>
        <dbReference type="ARBA" id="ARBA00023002"/>
    </source>
</evidence>
<proteinExistence type="inferred from homology"/>
<dbReference type="SUPFAM" id="SSF81935">
    <property type="entry name" value="N-terminal domain of bifunctional PutA protein"/>
    <property type="match status" value="1"/>
</dbReference>
<dbReference type="Gene3D" id="3.20.20.220">
    <property type="match status" value="1"/>
</dbReference>
<dbReference type="PROSITE" id="PS00070">
    <property type="entry name" value="ALDEHYDE_DEHYDR_CYS"/>
    <property type="match status" value="1"/>
</dbReference>
<feature type="active site" evidence="19">
    <location>
        <position position="846"/>
    </location>
</feature>
<evidence type="ECO:0000256" key="16">
    <source>
        <dbReference type="ARBA" id="ARBA00060889"/>
    </source>
</evidence>
<accession>A0A7Y0E000</accession>
<dbReference type="Gene3D" id="3.40.605.10">
    <property type="entry name" value="Aldehyde Dehydrogenase, Chain A, domain 1"/>
    <property type="match status" value="1"/>
</dbReference>
<dbReference type="GO" id="GO:0003677">
    <property type="term" value="F:DNA binding"/>
    <property type="evidence" value="ECO:0007669"/>
    <property type="project" value="UniProtKB-KW"/>
</dbReference>
<evidence type="ECO:0000313" key="25">
    <source>
        <dbReference type="Proteomes" id="UP000539372"/>
    </source>
</evidence>
<feature type="domain" description="Aldehyde dehydrogenase" evidence="20">
    <location>
        <begin position="578"/>
        <end position="1038"/>
    </location>
</feature>
<evidence type="ECO:0000256" key="10">
    <source>
        <dbReference type="ARBA" id="ARBA00023062"/>
    </source>
</evidence>
<dbReference type="FunFam" id="3.20.20.220:FF:000004">
    <property type="entry name" value="Bifunctional protein PutA"/>
    <property type="match status" value="1"/>
</dbReference>
<dbReference type="SUPFAM" id="SSF51730">
    <property type="entry name" value="FAD-linked oxidoreductase"/>
    <property type="match status" value="1"/>
</dbReference>
<name>A0A7Y0E000_9PROT</name>
<gene>
    <name evidence="24" type="primary">putA</name>
    <name evidence="24" type="ORF">HH303_09325</name>
</gene>
<keyword evidence="10 18" id="KW-0642">Proline metabolism</keyword>
<evidence type="ECO:0000256" key="13">
    <source>
        <dbReference type="ARBA" id="ARBA00023268"/>
    </source>
</evidence>
<dbReference type="Proteomes" id="UP000539372">
    <property type="component" value="Unassembled WGS sequence"/>
</dbReference>
<evidence type="ECO:0000256" key="17">
    <source>
        <dbReference type="ARBA" id="ARBA00060911"/>
    </source>
</evidence>
<evidence type="ECO:0000256" key="9">
    <source>
        <dbReference type="ARBA" id="ARBA00023027"/>
    </source>
</evidence>
<dbReference type="GO" id="GO:0003700">
    <property type="term" value="F:DNA-binding transcription factor activity"/>
    <property type="evidence" value="ECO:0007669"/>
    <property type="project" value="InterPro"/>
</dbReference>
<feature type="domain" description="Proline dehydrogenase PutA" evidence="22">
    <location>
        <begin position="71"/>
        <end position="185"/>
    </location>
</feature>
<evidence type="ECO:0000256" key="12">
    <source>
        <dbReference type="ARBA" id="ARBA00023163"/>
    </source>
</evidence>
<evidence type="ECO:0000256" key="11">
    <source>
        <dbReference type="ARBA" id="ARBA00023125"/>
    </source>
</evidence>
<dbReference type="InterPro" id="IPR016161">
    <property type="entry name" value="Ald_DH/histidinol_DH"/>
</dbReference>
<dbReference type="Gene3D" id="3.40.309.10">
    <property type="entry name" value="Aldehyde Dehydrogenase, Chain A, domain 2"/>
    <property type="match status" value="1"/>
</dbReference>
<dbReference type="InterPro" id="IPR041349">
    <property type="entry name" value="PRODH"/>
</dbReference>
<dbReference type="EC" id="1.5.5.2" evidence="18"/>
<dbReference type="CDD" id="cd07125">
    <property type="entry name" value="ALDH_PutA-P5CDH"/>
    <property type="match status" value="1"/>
</dbReference>
<evidence type="ECO:0000259" key="23">
    <source>
        <dbReference type="Pfam" id="PF18327"/>
    </source>
</evidence>
<dbReference type="Pfam" id="PF18327">
    <property type="entry name" value="PRODH"/>
    <property type="match status" value="1"/>
</dbReference>
<evidence type="ECO:0000259" key="22">
    <source>
        <dbReference type="Pfam" id="PF14850"/>
    </source>
</evidence>
<comment type="pathway">
    <text evidence="3 18">Amino-acid degradation; L-proline degradation into L-glutamate; L-glutamate from L-proline: step 2/2.</text>
</comment>
<dbReference type="Pfam" id="PF00171">
    <property type="entry name" value="Aldedh"/>
    <property type="match status" value="1"/>
</dbReference>
<dbReference type="EMBL" id="JABBNT010000002">
    <property type="protein sequence ID" value="NMM44681.1"/>
    <property type="molecule type" value="Genomic_DNA"/>
</dbReference>
<dbReference type="InterPro" id="IPR016162">
    <property type="entry name" value="Ald_DH_N"/>
</dbReference>
<keyword evidence="7 18" id="KW-0560">Oxidoreductase</keyword>
<organism evidence="24 25">
    <name type="scientific">Pacificispira spongiicola</name>
    <dbReference type="NCBI Taxonomy" id="2729598"/>
    <lineage>
        <taxon>Bacteria</taxon>
        <taxon>Pseudomonadati</taxon>
        <taxon>Pseudomonadota</taxon>
        <taxon>Alphaproteobacteria</taxon>
        <taxon>Rhodospirillales</taxon>
        <taxon>Rhodospirillaceae</taxon>
        <taxon>Pacificispira</taxon>
    </lineage>
</organism>
<keyword evidence="6 18" id="KW-0274">FAD</keyword>
<feature type="active site" evidence="19">
    <location>
        <position position="812"/>
    </location>
</feature>
<dbReference type="RefSeq" id="WP_169625026.1">
    <property type="nucleotide sequence ID" value="NZ_JABBNT010000002.1"/>
</dbReference>
<dbReference type="InterPro" id="IPR050485">
    <property type="entry name" value="Proline_metab_enzyme"/>
</dbReference>
<dbReference type="FunFam" id="3.40.309.10:FF:000005">
    <property type="entry name" value="1-pyrroline-5-carboxylate dehydrogenase 1"/>
    <property type="match status" value="1"/>
</dbReference>
<comment type="catalytic activity">
    <reaction evidence="14 18">
        <text>L-glutamate 5-semialdehyde + NAD(+) + H2O = L-glutamate + NADH + 2 H(+)</text>
        <dbReference type="Rhea" id="RHEA:30235"/>
        <dbReference type="ChEBI" id="CHEBI:15377"/>
        <dbReference type="ChEBI" id="CHEBI:15378"/>
        <dbReference type="ChEBI" id="CHEBI:29985"/>
        <dbReference type="ChEBI" id="CHEBI:57540"/>
        <dbReference type="ChEBI" id="CHEBI:57945"/>
        <dbReference type="ChEBI" id="CHEBI:58066"/>
        <dbReference type="EC" id="1.2.1.88"/>
    </reaction>
</comment>
<keyword evidence="8 18" id="KW-0805">Transcription regulation</keyword>
<dbReference type="Pfam" id="PF01619">
    <property type="entry name" value="Pro_dh"/>
    <property type="match status" value="1"/>
</dbReference>
<feature type="domain" description="Proline utilization A proline dehydrogenase N-terminal" evidence="23">
    <location>
        <begin position="15"/>
        <end position="62"/>
    </location>
</feature>
<dbReference type="EC" id="1.2.1.88" evidence="18"/>
<keyword evidence="4 18" id="KW-0678">Repressor</keyword>
<dbReference type="InterPro" id="IPR016163">
    <property type="entry name" value="Ald_DH_C"/>
</dbReference>
<dbReference type="GO" id="GO:0010133">
    <property type="term" value="P:L-proline catabolic process to L-glutamate"/>
    <property type="evidence" value="ECO:0007669"/>
    <property type="project" value="UniProtKB-UniRule"/>
</dbReference>
<comment type="pathway">
    <text evidence="2 18">Amino-acid degradation; L-proline degradation into L-glutamate; L-glutamate from L-proline: step 1/2.</text>
</comment>
<keyword evidence="12 18" id="KW-0804">Transcription</keyword>
<evidence type="ECO:0000259" key="21">
    <source>
        <dbReference type="Pfam" id="PF01619"/>
    </source>
</evidence>
<dbReference type="UniPathway" id="UPA00261">
    <property type="reaction ID" value="UER00373"/>
</dbReference>
<comment type="function">
    <text evidence="18">Oxidizes proline to glutamate for use as a carbon and nitrogen source.</text>
</comment>
<evidence type="ECO:0000256" key="14">
    <source>
        <dbReference type="ARBA" id="ARBA00048142"/>
    </source>
</evidence>
<evidence type="ECO:0000256" key="5">
    <source>
        <dbReference type="ARBA" id="ARBA00022630"/>
    </source>
</evidence>
<dbReference type="GO" id="GO:0004657">
    <property type="term" value="F:proline dehydrogenase activity"/>
    <property type="evidence" value="ECO:0007669"/>
    <property type="project" value="UniProtKB-UniRule"/>
</dbReference>
<dbReference type="NCBIfam" id="NF008869">
    <property type="entry name" value="PRK11904.1"/>
    <property type="match status" value="1"/>
</dbReference>
<dbReference type="Gene3D" id="1.20.5.550">
    <property type="entry name" value="Single Helix bin"/>
    <property type="match status" value="1"/>
</dbReference>
<dbReference type="InterPro" id="IPR015590">
    <property type="entry name" value="Aldehyde_DH_dom"/>
</dbReference>
<dbReference type="Gene3D" id="1.20.5.460">
    <property type="entry name" value="Single helix bin"/>
    <property type="match status" value="1"/>
</dbReference>
<evidence type="ECO:0000259" key="20">
    <source>
        <dbReference type="Pfam" id="PF00171"/>
    </source>
</evidence>
<dbReference type="InterPro" id="IPR005933">
    <property type="entry name" value="PutA_C"/>
</dbReference>
<dbReference type="PANTHER" id="PTHR42862:SF1">
    <property type="entry name" value="DELTA-1-PYRROLINE-5-CARBOXYLATE DEHYDROGENASE 2, ISOFORM A-RELATED"/>
    <property type="match status" value="1"/>
</dbReference>
<evidence type="ECO:0000256" key="15">
    <source>
        <dbReference type="ARBA" id="ARBA00048779"/>
    </source>
</evidence>
<dbReference type="InterPro" id="IPR024090">
    <property type="entry name" value="PRODH_PutA_dom_I"/>
</dbReference>
<dbReference type="InterPro" id="IPR024089">
    <property type="entry name" value="PRODH_PutA_dom_I/II"/>
</dbReference>
<dbReference type="AlphaFoldDB" id="A0A7Y0E000"/>
<dbReference type="GO" id="GO:0009898">
    <property type="term" value="C:cytoplasmic side of plasma membrane"/>
    <property type="evidence" value="ECO:0007669"/>
    <property type="project" value="TreeGrafter"/>
</dbReference>
<comment type="similarity">
    <text evidence="16 18">In the N-terminal section; belongs to the proline dehydrogenase family.</text>
</comment>
<evidence type="ECO:0000313" key="24">
    <source>
        <dbReference type="EMBL" id="NMM44681.1"/>
    </source>
</evidence>
<evidence type="ECO:0000256" key="6">
    <source>
        <dbReference type="ARBA" id="ARBA00022827"/>
    </source>
</evidence>
<evidence type="ECO:0000256" key="3">
    <source>
        <dbReference type="ARBA" id="ARBA00004786"/>
    </source>
</evidence>
<feature type="domain" description="Proline dehydrogenase" evidence="21">
    <location>
        <begin position="195"/>
        <end position="494"/>
    </location>
</feature>
<dbReference type="InterPro" id="IPR016160">
    <property type="entry name" value="Ald_DH_CS_CYS"/>
</dbReference>
<dbReference type="PIRSF" id="PIRSF000197">
    <property type="entry name" value="Bifunct_PutA"/>
    <property type="match status" value="1"/>
</dbReference>
<keyword evidence="5 18" id="KW-0285">Flavoprotein</keyword>
<dbReference type="PANTHER" id="PTHR42862">
    <property type="entry name" value="DELTA-1-PYRROLINE-5-CARBOXYLATE DEHYDROGENASE 1, ISOFORM A-RELATED"/>
    <property type="match status" value="1"/>
</dbReference>
<keyword evidence="13" id="KW-0511">Multifunctional enzyme</keyword>
<evidence type="ECO:0000256" key="2">
    <source>
        <dbReference type="ARBA" id="ARBA00004739"/>
    </source>
</evidence>
<dbReference type="InterPro" id="IPR002872">
    <property type="entry name" value="Proline_DH_dom"/>
</dbReference>
<sequence>MLLTQAQADRHASLSDLRRRVREAYRLDEVVCLDERLSQASVSAAARDRIEERARNLVVKVREDRVKSSGIDAFMHEYELSSKEGVVLMCLAEALLRIPDDETADALIKDKIGGANWESHLGQSESWFVNASTWALMLTGRIVGVNESGGDSDWRGVMRKLVHRSGEPVIRQAVTQAMRVMGRQFVMGRKIGEALDRAKGFESRGYRYSYDMLGEAARTMADALRYFEAYSAAIDKIGKAAKGRGSIEAPGISVKLSALHPRYEFGQEARVFDELLPRMKDLCVQAKQYDIGLCIDAEETDRLDISMDIIEALALDPDLAGWNGLGLAVQAYQKRAYPLVEWLADVAKRGKRRLMVRLVKGAYWDTEIKRAQELGLADYPVFTRKVSTDVSYLACARKLLEEQDAFYPCFATHNAHTFAAIAEMAGNRSDFEFQRLHGMGDALYDQVVGKAGDHSDGGGYPVRIYAPVGSHEDLLAYLVRRLLENGANSSFVNRIVDDRLPIADIIADPLREAERLSPVRHPQIPMPEALFGEGRKNSDGYDITDAPSLLILREAMAQAEKEPWTAAPLVGGAPVAGKAMAVYSPADRGYKVGDVTLATADTAKDAFERALRAQPLWDDVPATDRAAALERAADLYEAHGARLMAIVMREAGKTLADAVAELREAVDFLRYYAAMARADFAGPTDLPGPTGEIDQIRLHGRGVFLCISPWNFPLAIFSGQVAAALAAGNAVLAKPAEQTPIIAYEAVKLLHAAGVPADAVHLLPGDGPTIGNALLSDPRLGGVAFTGSTDTARLINRKLADRDGPIVPLIAETGGQNAMIVDSSALPEQVTRDVLISSFQSAGQRCSALRCLFVQEDVADKQIAMIAGAMKELKMGDPAFLSTDVGPVIDAEAKAALNAHIADMSKTAKKVGETPLPAACDKGTFVAPMAFEIPNIDVLKTEHFGPILHIVRFKAGEIDSVVDAINGTGFGLTCAVHSRIDETVTRVLKRLRVGNAYVNRNQIGAIVGVQPFGGEGLSGTGPKAGGPRYLHRFAVERTVSIDTTAAGGNASLMTLEA</sequence>
<evidence type="ECO:0000256" key="18">
    <source>
        <dbReference type="PIRNR" id="PIRNR000197"/>
    </source>
</evidence>
<keyword evidence="25" id="KW-1185">Reference proteome</keyword>
<evidence type="ECO:0000256" key="1">
    <source>
        <dbReference type="ARBA" id="ARBA00001974"/>
    </source>
</evidence>
<comment type="similarity">
    <text evidence="17 18">In the C-terminal section; belongs to the aldehyde dehydrogenase family.</text>
</comment>
<comment type="catalytic activity">
    <reaction evidence="15 18">
        <text>L-proline + a quinone = (S)-1-pyrroline-5-carboxylate + a quinol + H(+)</text>
        <dbReference type="Rhea" id="RHEA:23784"/>
        <dbReference type="ChEBI" id="CHEBI:15378"/>
        <dbReference type="ChEBI" id="CHEBI:17388"/>
        <dbReference type="ChEBI" id="CHEBI:24646"/>
        <dbReference type="ChEBI" id="CHEBI:60039"/>
        <dbReference type="ChEBI" id="CHEBI:132124"/>
        <dbReference type="EC" id="1.5.5.2"/>
    </reaction>
</comment>
<evidence type="ECO:0000256" key="8">
    <source>
        <dbReference type="ARBA" id="ARBA00023015"/>
    </source>
</evidence>